<feature type="transmembrane region" description="Helical" evidence="11">
    <location>
        <begin position="192"/>
        <end position="218"/>
    </location>
</feature>
<evidence type="ECO:0000259" key="12">
    <source>
        <dbReference type="PROSITE" id="PS50893"/>
    </source>
</evidence>
<evidence type="ECO:0000256" key="9">
    <source>
        <dbReference type="ARBA" id="ARBA00022989"/>
    </source>
</evidence>
<evidence type="ECO:0000313" key="15">
    <source>
        <dbReference type="RefSeq" id="XP_031442174.1"/>
    </source>
</evidence>
<keyword evidence="4 11" id="KW-0812">Transmembrane</keyword>
<dbReference type="InterPro" id="IPR027417">
    <property type="entry name" value="P-loop_NTPase"/>
</dbReference>
<feature type="domain" description="ABC transporter" evidence="12">
    <location>
        <begin position="468"/>
        <end position="703"/>
    </location>
</feature>
<keyword evidence="9 11" id="KW-1133">Transmembrane helix</keyword>
<gene>
    <name evidence="15" type="primary">tap2a</name>
</gene>
<name>A0A6P8GSL9_CLUHA</name>
<evidence type="ECO:0000256" key="8">
    <source>
        <dbReference type="ARBA" id="ARBA00022967"/>
    </source>
</evidence>
<comment type="similarity">
    <text evidence="2">Belongs to the ABC transporter superfamily. ABCB family. MHC peptide exporter (TC 3.A.1.209) subfamily.</text>
</comment>
<dbReference type="RefSeq" id="XP_031442174.1">
    <property type="nucleotide sequence ID" value="XM_031586314.2"/>
</dbReference>
<dbReference type="PROSITE" id="PS00211">
    <property type="entry name" value="ABC_TRANSPORTER_1"/>
    <property type="match status" value="1"/>
</dbReference>
<dbReference type="AlphaFoldDB" id="A0A6P8GSL9"/>
<protein>
    <submittedName>
        <fullName evidence="15">Antigen peptide transporter 2a</fullName>
    </submittedName>
</protein>
<dbReference type="GeneID" id="105888917"/>
<evidence type="ECO:0000256" key="5">
    <source>
        <dbReference type="ARBA" id="ARBA00022741"/>
    </source>
</evidence>
<feature type="domain" description="ABC transmembrane type-1" evidence="13">
    <location>
        <begin position="154"/>
        <end position="435"/>
    </location>
</feature>
<dbReference type="Gene3D" id="1.20.1560.10">
    <property type="entry name" value="ABC transporter type 1, transmembrane domain"/>
    <property type="match status" value="1"/>
</dbReference>
<evidence type="ECO:0000256" key="11">
    <source>
        <dbReference type="SAM" id="Phobius"/>
    </source>
</evidence>
<keyword evidence="8" id="KW-1278">Translocase</keyword>
<keyword evidence="5" id="KW-0547">Nucleotide-binding</keyword>
<dbReference type="SUPFAM" id="SSF90123">
    <property type="entry name" value="ABC transporter transmembrane region"/>
    <property type="match status" value="1"/>
</dbReference>
<evidence type="ECO:0000256" key="10">
    <source>
        <dbReference type="ARBA" id="ARBA00023136"/>
    </source>
</evidence>
<dbReference type="Pfam" id="PF00664">
    <property type="entry name" value="ABC_membrane"/>
    <property type="match status" value="1"/>
</dbReference>
<reference evidence="15" key="1">
    <citation type="submission" date="2025-08" db="UniProtKB">
        <authorList>
            <consortium name="RefSeq"/>
        </authorList>
    </citation>
    <scope>IDENTIFICATION</scope>
</reference>
<dbReference type="CDD" id="cd03248">
    <property type="entry name" value="ABCC_TAP"/>
    <property type="match status" value="1"/>
</dbReference>
<dbReference type="GO" id="GO:0016020">
    <property type="term" value="C:membrane"/>
    <property type="evidence" value="ECO:0007669"/>
    <property type="project" value="InterPro"/>
</dbReference>
<comment type="subcellular location">
    <subcellularLocation>
        <location evidence="1">Endomembrane system</location>
        <topology evidence="1">Multi-pass membrane protein</topology>
    </subcellularLocation>
</comment>
<dbReference type="CTD" id="368771"/>
<dbReference type="CDD" id="cd18590">
    <property type="entry name" value="ABC_6TM_TAP2"/>
    <property type="match status" value="1"/>
</dbReference>
<dbReference type="InterPro" id="IPR003593">
    <property type="entry name" value="AAA+_ATPase"/>
</dbReference>
<dbReference type="InterPro" id="IPR017871">
    <property type="entry name" value="ABC_transporter-like_CS"/>
</dbReference>
<dbReference type="PANTHER" id="PTHR43394">
    <property type="entry name" value="ATP-DEPENDENT PERMEASE MDL1, MITOCHONDRIAL"/>
    <property type="match status" value="1"/>
</dbReference>
<feature type="transmembrane region" description="Helical" evidence="11">
    <location>
        <begin position="279"/>
        <end position="298"/>
    </location>
</feature>
<dbReference type="Pfam" id="PF00005">
    <property type="entry name" value="ABC_tran"/>
    <property type="match status" value="1"/>
</dbReference>
<keyword evidence="14" id="KW-1185">Reference proteome</keyword>
<dbReference type="GO" id="GO:0005524">
    <property type="term" value="F:ATP binding"/>
    <property type="evidence" value="ECO:0007669"/>
    <property type="project" value="UniProtKB-KW"/>
</dbReference>
<dbReference type="SMART" id="SM00382">
    <property type="entry name" value="AAA"/>
    <property type="match status" value="1"/>
</dbReference>
<dbReference type="PANTHER" id="PTHR43394:SF14">
    <property type="entry name" value="TRANSPORTER 2, ATP BINDING CASSETTE SUBFAMILY B"/>
    <property type="match status" value="1"/>
</dbReference>
<dbReference type="FunFam" id="1.20.1560.10:FF:000058">
    <property type="entry name" value="ABC transporter B family member 25"/>
    <property type="match status" value="1"/>
</dbReference>
<evidence type="ECO:0000256" key="4">
    <source>
        <dbReference type="ARBA" id="ARBA00022692"/>
    </source>
</evidence>
<dbReference type="OrthoDB" id="6500128at2759"/>
<sequence>MRSFIVYVLVLSVDFVAFCVLDDRLSRWSDQGNATACLCWQWVATGIRWVLLSGVVYWANTGSSVVLKRWLTTHCLLGSLFKTGQFVLLGNYPLGTAWRWLSNVLAAASATLFWEFSCPDKTDGSNGKQKTQKARVLFQRVILLYRPDYLLLMGAFIFLTLAVLCEMFIPFYTGRVIDILQSQYQWNEFVTAILFMGLFSLGSSISAGCRGGLFMCAINSFTFRVKIMLFRALMNQEIGFYETTKTGDLTSRLSTDTNLMARAVALNVNVILRRFIKTLGMLSLMLSLSWKLTLLMLMETPITGLLQNIYNTFYQKLSKDVQDSIARANDAAEEAVSGIRTVRGFNTERSESRRYNDRLMDTHNLKNRRDTVRAVYLLVRRITEVGMKVAMLLYGRLIIQSGQMSTGNLVSFILYQSDLADSIRSLIYSFGDMLNSVGAAGKVFEYLDRKPEVSTEGNLQPDSLEGRVQFQNLTFSYPTRRDQKVLTDFSLELKPGQMTALVGPSGGGKTTCVSLLERFYQAQEGEILLDGQPLQTYQHKYLHRKVAMVGQEPVLFSGSVKDNITYGLGKCDLQRVQDAARKANAHGFISQLEKGYDTDVGERGGLLSGGQKQRIAIARALIREPQVLILDEVTSCLDTESEQAVQQALASCPNQTLLVVAHRLKTIERADQIVVIDNGAVIEKGTHKELMEKQGSYYRLKERLFTDS</sequence>
<evidence type="ECO:0000313" key="14">
    <source>
        <dbReference type="Proteomes" id="UP000515152"/>
    </source>
</evidence>
<dbReference type="InterPro" id="IPR039421">
    <property type="entry name" value="Type_1_exporter"/>
</dbReference>
<keyword evidence="7" id="KW-0571">Peptide transport</keyword>
<dbReference type="FunFam" id="3.40.50.300:FF:000140">
    <property type="entry name" value="Lipid A export ATP-binding/permease protein MsbA"/>
    <property type="match status" value="1"/>
</dbReference>
<evidence type="ECO:0000256" key="7">
    <source>
        <dbReference type="ARBA" id="ARBA00022856"/>
    </source>
</evidence>
<dbReference type="PROSITE" id="PS50893">
    <property type="entry name" value="ABC_TRANSPORTER_2"/>
    <property type="match status" value="1"/>
</dbReference>
<organism evidence="14 15">
    <name type="scientific">Clupea harengus</name>
    <name type="common">Atlantic herring</name>
    <dbReference type="NCBI Taxonomy" id="7950"/>
    <lineage>
        <taxon>Eukaryota</taxon>
        <taxon>Metazoa</taxon>
        <taxon>Chordata</taxon>
        <taxon>Craniata</taxon>
        <taxon>Vertebrata</taxon>
        <taxon>Euteleostomi</taxon>
        <taxon>Actinopterygii</taxon>
        <taxon>Neopterygii</taxon>
        <taxon>Teleostei</taxon>
        <taxon>Clupei</taxon>
        <taxon>Clupeiformes</taxon>
        <taxon>Clupeoidei</taxon>
        <taxon>Clupeidae</taxon>
        <taxon>Clupea</taxon>
    </lineage>
</organism>
<dbReference type="GO" id="GO:0016887">
    <property type="term" value="F:ATP hydrolysis activity"/>
    <property type="evidence" value="ECO:0007669"/>
    <property type="project" value="InterPro"/>
</dbReference>
<dbReference type="GO" id="GO:0012505">
    <property type="term" value="C:endomembrane system"/>
    <property type="evidence" value="ECO:0007669"/>
    <property type="project" value="UniProtKB-SubCell"/>
</dbReference>
<proteinExistence type="inferred from homology"/>
<dbReference type="InterPro" id="IPR011527">
    <property type="entry name" value="ABC1_TM_dom"/>
</dbReference>
<evidence type="ECO:0000256" key="6">
    <source>
        <dbReference type="ARBA" id="ARBA00022840"/>
    </source>
</evidence>
<feature type="transmembrane region" description="Helical" evidence="11">
    <location>
        <begin position="149"/>
        <end position="172"/>
    </location>
</feature>
<keyword evidence="3" id="KW-0813">Transport</keyword>
<keyword evidence="7" id="KW-0653">Protein transport</keyword>
<dbReference type="Proteomes" id="UP000515152">
    <property type="component" value="Chromosome 19"/>
</dbReference>
<dbReference type="PROSITE" id="PS50929">
    <property type="entry name" value="ABC_TM1F"/>
    <property type="match status" value="1"/>
</dbReference>
<dbReference type="InterPro" id="IPR003439">
    <property type="entry name" value="ABC_transporter-like_ATP-bd"/>
</dbReference>
<dbReference type="GO" id="GO:0015421">
    <property type="term" value="F:ABC-type oligopeptide transporter activity"/>
    <property type="evidence" value="ECO:0007669"/>
    <property type="project" value="TreeGrafter"/>
</dbReference>
<keyword evidence="6" id="KW-0067">ATP-binding</keyword>
<evidence type="ECO:0000259" key="13">
    <source>
        <dbReference type="PROSITE" id="PS50929"/>
    </source>
</evidence>
<dbReference type="InterPro" id="IPR036640">
    <property type="entry name" value="ABC1_TM_sf"/>
</dbReference>
<dbReference type="Gene3D" id="3.40.50.300">
    <property type="entry name" value="P-loop containing nucleotide triphosphate hydrolases"/>
    <property type="match status" value="1"/>
</dbReference>
<evidence type="ECO:0000256" key="2">
    <source>
        <dbReference type="ARBA" id="ARBA00006493"/>
    </source>
</evidence>
<keyword evidence="10 11" id="KW-0472">Membrane</keyword>
<evidence type="ECO:0000256" key="1">
    <source>
        <dbReference type="ARBA" id="ARBA00004127"/>
    </source>
</evidence>
<accession>A0A6P8GSL9</accession>
<dbReference type="PIRSF" id="PIRSF002773">
    <property type="entry name" value="ABC_prm/ATPase_B"/>
    <property type="match status" value="1"/>
</dbReference>
<evidence type="ECO:0000256" key="3">
    <source>
        <dbReference type="ARBA" id="ARBA00022448"/>
    </source>
</evidence>
<dbReference type="KEGG" id="char:105888917"/>
<dbReference type="SUPFAM" id="SSF52540">
    <property type="entry name" value="P-loop containing nucleoside triphosphate hydrolases"/>
    <property type="match status" value="1"/>
</dbReference>